<evidence type="ECO:0000313" key="5">
    <source>
        <dbReference type="EMBL" id="MUV14520.1"/>
    </source>
</evidence>
<proteinExistence type="predicted"/>
<comment type="caution">
    <text evidence="5">The sequence shown here is derived from an EMBL/GenBank/DDBJ whole genome shotgun (WGS) entry which is preliminary data.</text>
</comment>
<dbReference type="Gene3D" id="1.10.10.10">
    <property type="entry name" value="Winged helix-like DNA-binding domain superfamily/Winged helix DNA-binding domain"/>
    <property type="match status" value="1"/>
</dbReference>
<gene>
    <name evidence="5" type="ORF">GN331_09905</name>
</gene>
<evidence type="ECO:0000259" key="3">
    <source>
        <dbReference type="Pfam" id="PF13280"/>
    </source>
</evidence>
<organism evidence="5 6">
    <name type="scientific">Noviluteimonas gilva</name>
    <dbReference type="NCBI Taxonomy" id="2682097"/>
    <lineage>
        <taxon>Bacteria</taxon>
        <taxon>Pseudomonadati</taxon>
        <taxon>Pseudomonadota</taxon>
        <taxon>Gammaproteobacteria</taxon>
        <taxon>Lysobacterales</taxon>
        <taxon>Lysobacteraceae</taxon>
        <taxon>Noviluteimonas</taxon>
    </lineage>
</organism>
<dbReference type="InterPro" id="IPR057727">
    <property type="entry name" value="WCX_dom"/>
</dbReference>
<dbReference type="SUPFAM" id="SSF46785">
    <property type="entry name" value="Winged helix' DNA-binding domain"/>
    <property type="match status" value="1"/>
</dbReference>
<feature type="signal peptide" evidence="1">
    <location>
        <begin position="1"/>
        <end position="25"/>
    </location>
</feature>
<feature type="domain" description="WYL" evidence="3">
    <location>
        <begin position="140"/>
        <end position="203"/>
    </location>
</feature>
<dbReference type="Pfam" id="PF25583">
    <property type="entry name" value="WCX"/>
    <property type="match status" value="1"/>
</dbReference>
<sequence length="323" mass="35460">MRASRLLSLLMLLQARGRASAPALAAELECSVRTVLRDIDQLSAAGVPVYAERGREGGFRLREGWSTQLTGLTDSESQALLLAGLPAAASELGLGAASASARLKVLASVPAALRDNAQKTAARLHIDPVDWYRAQEPPRFLREVAEAVWKQRPLLVRYDSWAGPRRRTLRPLGLVLKAGVWYVVALAEQASEPRTYRLSGIFELAFGKGRFAWPRKFVLADWWAASVRRFEREIFVGEAALRVSARGLRWVGEWSSAAAAAAEFTALPDPRDGWMRITIPIESEDHAIRQLLGLGVEAEVLAPTALRERLRAVVAQMAATYAS</sequence>
<keyword evidence="6" id="KW-1185">Reference proteome</keyword>
<keyword evidence="1" id="KW-0732">Signal</keyword>
<dbReference type="EMBL" id="WOXT01000002">
    <property type="protein sequence ID" value="MUV14520.1"/>
    <property type="molecule type" value="Genomic_DNA"/>
</dbReference>
<dbReference type="Pfam" id="PF08279">
    <property type="entry name" value="HTH_11"/>
    <property type="match status" value="1"/>
</dbReference>
<dbReference type="PANTHER" id="PTHR34580">
    <property type="match status" value="1"/>
</dbReference>
<dbReference type="InterPro" id="IPR051534">
    <property type="entry name" value="CBASS_pafABC_assoc_protein"/>
</dbReference>
<evidence type="ECO:0000313" key="6">
    <source>
        <dbReference type="Proteomes" id="UP000479692"/>
    </source>
</evidence>
<dbReference type="InterPro" id="IPR028349">
    <property type="entry name" value="PafC-like"/>
</dbReference>
<evidence type="ECO:0000259" key="2">
    <source>
        <dbReference type="Pfam" id="PF08279"/>
    </source>
</evidence>
<dbReference type="PANTHER" id="PTHR34580:SF1">
    <property type="entry name" value="PROTEIN PAFC"/>
    <property type="match status" value="1"/>
</dbReference>
<feature type="domain" description="Helix-turn-helix type 11" evidence="2">
    <location>
        <begin position="5"/>
        <end position="59"/>
    </location>
</feature>
<dbReference type="InterPro" id="IPR036390">
    <property type="entry name" value="WH_DNA-bd_sf"/>
</dbReference>
<feature type="chain" id="PRO_5028972134" evidence="1">
    <location>
        <begin position="26"/>
        <end position="323"/>
    </location>
</feature>
<dbReference type="Pfam" id="PF13280">
    <property type="entry name" value="WYL"/>
    <property type="match status" value="1"/>
</dbReference>
<dbReference type="Proteomes" id="UP000479692">
    <property type="component" value="Unassembled WGS sequence"/>
</dbReference>
<name>A0A7C9LI13_9GAMM</name>
<dbReference type="InterPro" id="IPR036388">
    <property type="entry name" value="WH-like_DNA-bd_sf"/>
</dbReference>
<dbReference type="PIRSF" id="PIRSF016838">
    <property type="entry name" value="PafC"/>
    <property type="match status" value="1"/>
</dbReference>
<evidence type="ECO:0000256" key="1">
    <source>
        <dbReference type="SAM" id="SignalP"/>
    </source>
</evidence>
<evidence type="ECO:0000259" key="4">
    <source>
        <dbReference type="Pfam" id="PF25583"/>
    </source>
</evidence>
<dbReference type="AlphaFoldDB" id="A0A7C9LI13"/>
<reference evidence="5 6" key="1">
    <citation type="submission" date="2019-12" db="EMBL/GenBank/DDBJ databases">
        <authorList>
            <person name="Xu J."/>
        </authorList>
    </citation>
    <scope>NUCLEOTIDE SEQUENCE [LARGE SCALE GENOMIC DNA]</scope>
    <source>
        <strain evidence="5 6">HX-5-24</strain>
    </source>
</reference>
<dbReference type="PROSITE" id="PS52050">
    <property type="entry name" value="WYL"/>
    <property type="match status" value="1"/>
</dbReference>
<feature type="domain" description="WCX" evidence="4">
    <location>
        <begin position="238"/>
        <end position="318"/>
    </location>
</feature>
<accession>A0A7C9LI13</accession>
<protein>
    <submittedName>
        <fullName evidence="5">WYL domain-containing protein</fullName>
    </submittedName>
</protein>
<dbReference type="InterPro" id="IPR013196">
    <property type="entry name" value="HTH_11"/>
</dbReference>
<dbReference type="InterPro" id="IPR026881">
    <property type="entry name" value="WYL_dom"/>
</dbReference>
<dbReference type="RefSeq" id="WP_156641799.1">
    <property type="nucleotide sequence ID" value="NZ_WOXT01000002.1"/>
</dbReference>